<evidence type="ECO:0000313" key="1">
    <source>
        <dbReference type="EMBL" id="EJW82551.1"/>
    </source>
</evidence>
<comment type="caution">
    <text evidence="1">The sequence shown here is derived from an EMBL/GenBank/DDBJ whole genome shotgun (WGS) entry which is preliminary data.</text>
</comment>
<evidence type="ECO:0000313" key="2">
    <source>
        <dbReference type="Proteomes" id="UP000004810"/>
    </source>
</evidence>
<protein>
    <submittedName>
        <fullName evidence="1">Uncharacterized protein</fullName>
    </submittedName>
</protein>
<accession>J9EJF6</accession>
<dbReference type="EMBL" id="ADBV01002801">
    <property type="protein sequence ID" value="EJW82551.1"/>
    <property type="molecule type" value="Genomic_DNA"/>
</dbReference>
<dbReference type="Proteomes" id="UP000004810">
    <property type="component" value="Unassembled WGS sequence"/>
</dbReference>
<gene>
    <name evidence="1" type="ORF">WUBG_06541</name>
</gene>
<sequence>MGQNDMPIPNSIQLLILFGQQLKRREKEVHCQLTAIIFRSLPQHTAHFELKGKPPSFLEINHAESAITADCFFSPPLLFEQHADKSSAADRCHVACTRYTIYCI</sequence>
<organism evidence="1 2">
    <name type="scientific">Wuchereria bancrofti</name>
    <dbReference type="NCBI Taxonomy" id="6293"/>
    <lineage>
        <taxon>Eukaryota</taxon>
        <taxon>Metazoa</taxon>
        <taxon>Ecdysozoa</taxon>
        <taxon>Nematoda</taxon>
        <taxon>Chromadorea</taxon>
        <taxon>Rhabditida</taxon>
        <taxon>Spirurina</taxon>
        <taxon>Spiruromorpha</taxon>
        <taxon>Filarioidea</taxon>
        <taxon>Onchocercidae</taxon>
        <taxon>Wuchereria</taxon>
    </lineage>
</organism>
<proteinExistence type="predicted"/>
<name>J9EJF6_WUCBA</name>
<reference evidence="2" key="1">
    <citation type="submission" date="2012-08" db="EMBL/GenBank/DDBJ databases">
        <title>The Genome Sequence of Wuchereria bancrofti.</title>
        <authorList>
            <person name="Nutman T.B."/>
            <person name="Fink D.L."/>
            <person name="Russ C."/>
            <person name="Young S."/>
            <person name="Zeng Q."/>
            <person name="Koehrsen M."/>
            <person name="Alvarado L."/>
            <person name="Berlin A."/>
            <person name="Chapman S.B."/>
            <person name="Chen Z."/>
            <person name="Freedman E."/>
            <person name="Gellesch M."/>
            <person name="Goldberg J."/>
            <person name="Griggs A."/>
            <person name="Gujja S."/>
            <person name="Heilman E.R."/>
            <person name="Heiman D."/>
            <person name="Hepburn T."/>
            <person name="Howarth C."/>
            <person name="Jen D."/>
            <person name="Larson L."/>
            <person name="Lewis B."/>
            <person name="Mehta T."/>
            <person name="Park D."/>
            <person name="Pearson M."/>
            <person name="Roberts A."/>
            <person name="Saif S."/>
            <person name="Shea T."/>
            <person name="Shenoy N."/>
            <person name="Sisk P."/>
            <person name="Stolte C."/>
            <person name="Sykes S."/>
            <person name="Walk T."/>
            <person name="White J."/>
            <person name="Yandava C."/>
            <person name="Haas B."/>
            <person name="Henn M.R."/>
            <person name="Nusbaum C."/>
            <person name="Birren B."/>
        </authorList>
    </citation>
    <scope>NUCLEOTIDE SEQUENCE [LARGE SCALE GENOMIC DNA]</scope>
    <source>
        <strain evidence="2">NA</strain>
    </source>
</reference>
<dbReference type="AlphaFoldDB" id="J9EJF6"/>